<proteinExistence type="predicted"/>
<dbReference type="KEGG" id="vg:10327633"/>
<dbReference type="OrthoDB" id="41468at10239"/>
<dbReference type="RefSeq" id="YP_004323135.1">
    <property type="nucleotide sequence ID" value="NC_015283.1"/>
</dbReference>
<dbReference type="Proteomes" id="UP000006528">
    <property type="component" value="Segment"/>
</dbReference>
<dbReference type="EMBL" id="GU071099">
    <property type="protein sequence ID" value="ADO98390.1"/>
    <property type="molecule type" value="Genomic_DNA"/>
</dbReference>
<evidence type="ECO:0000313" key="1">
    <source>
        <dbReference type="EMBL" id="ADO98390.1"/>
    </source>
</evidence>
<dbReference type="GeneID" id="10327633"/>
<protein>
    <submittedName>
        <fullName evidence="1">Uncharacterized protein</fullName>
    </submittedName>
</protein>
<organism evidence="1 2">
    <name type="scientific">Prochlorococcus phage P-RSM4</name>
    <dbReference type="NCBI Taxonomy" id="444862"/>
    <lineage>
        <taxon>Viruses</taxon>
        <taxon>Duplodnaviria</taxon>
        <taxon>Heunggongvirae</taxon>
        <taxon>Uroviricota</taxon>
        <taxon>Caudoviricetes</taxon>
        <taxon>Pantevenvirales</taxon>
        <taxon>Kyanoviridae</taxon>
        <taxon>Thaumasvirus</taxon>
        <taxon>Thaumasvirus stim4</taxon>
    </lineage>
</organism>
<reference evidence="1 2" key="1">
    <citation type="journal article" date="2010" name="Environ. Microbiol.">
        <title>Genomic analysis of oceanic cyanobacterial myoviruses compared with T4-like myoviruses from diverse hosts and environments.</title>
        <authorList>
            <person name="Sullivan M.B."/>
            <person name="Huang K.H."/>
            <person name="Ignacio-Espinoza J.C."/>
            <person name="Berlin A.M."/>
            <person name="Kelly L."/>
            <person name="Weigele P.R."/>
            <person name="DeFrancesco A.S."/>
            <person name="Kern S.E."/>
            <person name="Thompson L.R."/>
            <person name="Young S."/>
            <person name="Yandava C."/>
            <person name="Fu R."/>
            <person name="Krastins B."/>
            <person name="Chase M."/>
            <person name="Sarracino D."/>
            <person name="Osburne M.S."/>
            <person name="Henn M.R."/>
            <person name="Chisholm S.W."/>
        </authorList>
    </citation>
    <scope>NUCLEOTIDE SEQUENCE [LARGE SCALE GENOMIC DNA]</scope>
    <source>
        <strain evidence="1">9303-10a</strain>
    </source>
</reference>
<evidence type="ECO:0000313" key="2">
    <source>
        <dbReference type="Proteomes" id="UP000006528"/>
    </source>
</evidence>
<gene>
    <name evidence="1" type="ORF">PRSM4_005</name>
</gene>
<accession>E3SLP2</accession>
<sequence>MLRLHSSIQTTYTLKRRIRLCLSHHLRKHLALEILLLD</sequence>
<name>E3SLP2_9CAUD</name>